<dbReference type="EMBL" id="BAABCB010000030">
    <property type="protein sequence ID" value="GAA4246129.1"/>
    <property type="molecule type" value="Genomic_DNA"/>
</dbReference>
<evidence type="ECO:0008006" key="3">
    <source>
        <dbReference type="Google" id="ProtNLM"/>
    </source>
</evidence>
<proteinExistence type="predicted"/>
<dbReference type="Gene3D" id="3.80.20.20">
    <property type="entry name" value="Receptor L-domain"/>
    <property type="match status" value="1"/>
</dbReference>
<comment type="caution">
    <text evidence="1">The sequence shown here is derived from an EMBL/GenBank/DDBJ whole genome shotgun (WGS) entry which is preliminary data.</text>
</comment>
<protein>
    <recommendedName>
        <fullName evidence="3">Leucine rich repeat-containing protein</fullName>
    </recommendedName>
</protein>
<keyword evidence="2" id="KW-1185">Reference proteome</keyword>
<evidence type="ECO:0000313" key="1">
    <source>
        <dbReference type="EMBL" id="GAA4246129.1"/>
    </source>
</evidence>
<dbReference type="RefSeq" id="WP_344715913.1">
    <property type="nucleotide sequence ID" value="NZ_BAABCB010000030.1"/>
</dbReference>
<accession>A0ABP8D1T8</accession>
<gene>
    <name evidence="1" type="ORF">GCM10022292_31280</name>
</gene>
<organism evidence="1 2">
    <name type="scientific">Winogradskyella damuponensis</name>
    <dbReference type="NCBI Taxonomy" id="943939"/>
    <lineage>
        <taxon>Bacteria</taxon>
        <taxon>Pseudomonadati</taxon>
        <taxon>Bacteroidota</taxon>
        <taxon>Flavobacteriia</taxon>
        <taxon>Flavobacteriales</taxon>
        <taxon>Flavobacteriaceae</taxon>
        <taxon>Winogradskyella</taxon>
    </lineage>
</organism>
<name>A0ABP8D1T8_9FLAO</name>
<dbReference type="SUPFAM" id="SSF52058">
    <property type="entry name" value="L domain-like"/>
    <property type="match status" value="1"/>
</dbReference>
<dbReference type="Gene3D" id="3.40.960.10">
    <property type="entry name" value="VSR Endonuclease"/>
    <property type="match status" value="1"/>
</dbReference>
<dbReference type="InterPro" id="IPR036941">
    <property type="entry name" value="Rcpt_L-dom_sf"/>
</dbReference>
<dbReference type="Proteomes" id="UP001501682">
    <property type="component" value="Unassembled WGS sequence"/>
</dbReference>
<evidence type="ECO:0000313" key="2">
    <source>
        <dbReference type="Proteomes" id="UP001501682"/>
    </source>
</evidence>
<sequence length="610" mass="71804">MTIGIYHEFETAKKKRTYKKDIGNLIYRIVLHHLRKNVSYNLTDIYTTIDLKKITISKEVNSDITIRGENIPNLDEVEIVNGFLRISDSNIKSLGDLKVVKGDFVISSNNVYSNIKSLEKLEFVEGDLYLSNSNIEDLGALKKVEGKLNLRDTKIKNLGSLEFVGGDLFLPKRIQKEIDLTNLTILGNIKFWNDSKLKKAIIPKSEMGYIDFKNSVPFWSHKYVYSFREIQEANPEQLKFYKVYKEYFLKEKYIDVKGNYNYPFILFYDLLENNNSDIKELQNLLKKLAKYYPKTRMYGEFEIIKKLENLGHFEKAWDLILECNCVNVQKVIDYEIKLKRELLTGELIVKLGGFSHLTEFGQKNINEIKPFADKQLEKYKLKNNSKFFDLFVENGKPIKSKTTNQVVMEKSFFGFLKKQELETVYEYKPEYYKDFFLSNAEYEHYKSIDDFQSNSGYKNSFPHVIEKSIFNQCRLILKLAEDLYRETIGMPKVGEGWISETELFYKISDYFKNDKVIHHASPKWLGRQHLDIYLPKLNIGIEYQGAQHYEPIEFFGGQEGFEKTVERDKKKKLLCEKYKCHLIYVDKGYEISEIIKEIEKLKTVHNTKNN</sequence>
<reference evidence="2" key="1">
    <citation type="journal article" date="2019" name="Int. J. Syst. Evol. Microbiol.">
        <title>The Global Catalogue of Microorganisms (GCM) 10K type strain sequencing project: providing services to taxonomists for standard genome sequencing and annotation.</title>
        <authorList>
            <consortium name="The Broad Institute Genomics Platform"/>
            <consortium name="The Broad Institute Genome Sequencing Center for Infectious Disease"/>
            <person name="Wu L."/>
            <person name="Ma J."/>
        </authorList>
    </citation>
    <scope>NUCLEOTIDE SEQUENCE [LARGE SCALE GENOMIC DNA]</scope>
    <source>
        <strain evidence="2">JCM 17633</strain>
    </source>
</reference>